<organism evidence="2 3">
    <name type="scientific">Exidia glandulosa HHB12029</name>
    <dbReference type="NCBI Taxonomy" id="1314781"/>
    <lineage>
        <taxon>Eukaryota</taxon>
        <taxon>Fungi</taxon>
        <taxon>Dikarya</taxon>
        <taxon>Basidiomycota</taxon>
        <taxon>Agaricomycotina</taxon>
        <taxon>Agaricomycetes</taxon>
        <taxon>Auriculariales</taxon>
        <taxon>Exidiaceae</taxon>
        <taxon>Exidia</taxon>
    </lineage>
</organism>
<feature type="transmembrane region" description="Helical" evidence="1">
    <location>
        <begin position="55"/>
        <end position="79"/>
    </location>
</feature>
<sequence length="383" mass="42261">MSLVPTTPYDQGVTVTYATIALLCQTFFFGVYATLMPFSIYLVIKRGRSSGRPWLFWVTVFMFLLSAAYWAASAAHLFLCLRAFFTDPSPALALRVDVFSTLAHAVVLINCVLTDAVIVWRAWILCSDDSRRILYLPCVFLFLTSLSVASTIAARIIIIAYRMTHDGERSPRLLFAINTSQVSSLGFTLITNISATGIIAAKAWRYRRMMKQSIRDAERHGTKLETIFALIIESGATYCFSGITVLISSVLRLKHGTLGDVYAPVNVQIAGIYPTIVLLVISMHLTMKETTFFSGGPDSQSHNLQFAAHPAAGHNPSGTTLNSNSRCANIDPITRPMRNRSVVSNCDRAPRLQTLSVGDDFLAEDLVAGNYYCTRTLLSEESP</sequence>
<feature type="transmembrane region" description="Helical" evidence="1">
    <location>
        <begin position="267"/>
        <end position="285"/>
    </location>
</feature>
<keyword evidence="1" id="KW-0472">Membrane</keyword>
<keyword evidence="3" id="KW-1185">Reference proteome</keyword>
<gene>
    <name evidence="2" type="ORF">EXIGLDRAFT_278873</name>
</gene>
<evidence type="ECO:0000313" key="3">
    <source>
        <dbReference type="Proteomes" id="UP000077266"/>
    </source>
</evidence>
<protein>
    <submittedName>
        <fullName evidence="2">Uncharacterized protein</fullName>
    </submittedName>
</protein>
<dbReference type="EMBL" id="KV426213">
    <property type="protein sequence ID" value="KZV84723.1"/>
    <property type="molecule type" value="Genomic_DNA"/>
</dbReference>
<accession>A0A165DJW7</accession>
<name>A0A165DJW7_EXIGL</name>
<feature type="transmembrane region" description="Helical" evidence="1">
    <location>
        <begin position="224"/>
        <end position="247"/>
    </location>
</feature>
<dbReference type="AlphaFoldDB" id="A0A165DJW7"/>
<dbReference type="Proteomes" id="UP000077266">
    <property type="component" value="Unassembled WGS sequence"/>
</dbReference>
<reference evidence="2 3" key="1">
    <citation type="journal article" date="2016" name="Mol. Biol. Evol.">
        <title>Comparative Genomics of Early-Diverging Mushroom-Forming Fungi Provides Insights into the Origins of Lignocellulose Decay Capabilities.</title>
        <authorList>
            <person name="Nagy L.G."/>
            <person name="Riley R."/>
            <person name="Tritt A."/>
            <person name="Adam C."/>
            <person name="Daum C."/>
            <person name="Floudas D."/>
            <person name="Sun H."/>
            <person name="Yadav J.S."/>
            <person name="Pangilinan J."/>
            <person name="Larsson K.H."/>
            <person name="Matsuura K."/>
            <person name="Barry K."/>
            <person name="Labutti K."/>
            <person name="Kuo R."/>
            <person name="Ohm R.A."/>
            <person name="Bhattacharya S.S."/>
            <person name="Shirouzu T."/>
            <person name="Yoshinaga Y."/>
            <person name="Martin F.M."/>
            <person name="Grigoriev I.V."/>
            <person name="Hibbett D.S."/>
        </authorList>
    </citation>
    <scope>NUCLEOTIDE SEQUENCE [LARGE SCALE GENOMIC DNA]</scope>
    <source>
        <strain evidence="2 3">HHB12029</strain>
    </source>
</reference>
<proteinExistence type="predicted"/>
<feature type="transmembrane region" description="Helical" evidence="1">
    <location>
        <begin position="181"/>
        <end position="204"/>
    </location>
</feature>
<feature type="transmembrane region" description="Helical" evidence="1">
    <location>
        <begin position="20"/>
        <end position="43"/>
    </location>
</feature>
<evidence type="ECO:0000256" key="1">
    <source>
        <dbReference type="SAM" id="Phobius"/>
    </source>
</evidence>
<feature type="transmembrane region" description="Helical" evidence="1">
    <location>
        <begin position="99"/>
        <end position="122"/>
    </location>
</feature>
<keyword evidence="1" id="KW-1133">Transmembrane helix</keyword>
<dbReference type="OrthoDB" id="2744793at2759"/>
<keyword evidence="1" id="KW-0812">Transmembrane</keyword>
<evidence type="ECO:0000313" key="2">
    <source>
        <dbReference type="EMBL" id="KZV84723.1"/>
    </source>
</evidence>
<feature type="transmembrane region" description="Helical" evidence="1">
    <location>
        <begin position="134"/>
        <end position="161"/>
    </location>
</feature>
<dbReference type="InParanoid" id="A0A165DJW7"/>